<evidence type="ECO:0000256" key="11">
    <source>
        <dbReference type="SAM" id="MobiDB-lite"/>
    </source>
</evidence>
<dbReference type="Pfam" id="PF03748">
    <property type="entry name" value="FliL"/>
    <property type="match status" value="1"/>
</dbReference>
<evidence type="ECO:0000256" key="1">
    <source>
        <dbReference type="ARBA" id="ARBA00002254"/>
    </source>
</evidence>
<evidence type="ECO:0000256" key="8">
    <source>
        <dbReference type="ARBA" id="ARBA00022989"/>
    </source>
</evidence>
<dbReference type="EMBL" id="FXTH01000006">
    <property type="protein sequence ID" value="SMO59258.1"/>
    <property type="molecule type" value="Genomic_DNA"/>
</dbReference>
<evidence type="ECO:0000256" key="5">
    <source>
        <dbReference type="ARBA" id="ARBA00022500"/>
    </source>
</evidence>
<accession>A0A521CIK3</accession>
<dbReference type="AlphaFoldDB" id="A0A521CIK3"/>
<dbReference type="GO" id="GO:0071978">
    <property type="term" value="P:bacterial-type flagellum-dependent swarming motility"/>
    <property type="evidence" value="ECO:0007669"/>
    <property type="project" value="TreeGrafter"/>
</dbReference>
<keyword evidence="13" id="KW-1185">Reference proteome</keyword>
<feature type="region of interest" description="Disordered" evidence="11">
    <location>
        <begin position="1"/>
        <end position="20"/>
    </location>
</feature>
<sequence length="167" mass="19342">MPEDINHEQQETAEKNTSKEENGNFFSRYGKFFLIAIILIVQCSAAYFLVNTYYEDISDWMEAINPKEEAYHSFENIIINPQGSAGERYLLLSVVVEVGSGDDARLLENRQAEIVDRINTILTRRTVKELANLENREKLKQQIGSMINNLLEKKSVRNLFFTKYVLQ</sequence>
<evidence type="ECO:0000256" key="7">
    <source>
        <dbReference type="ARBA" id="ARBA00022779"/>
    </source>
</evidence>
<dbReference type="GO" id="GO:0005886">
    <property type="term" value="C:plasma membrane"/>
    <property type="evidence" value="ECO:0007669"/>
    <property type="project" value="UniProtKB-SubCell"/>
</dbReference>
<dbReference type="RefSeq" id="WP_142714096.1">
    <property type="nucleotide sequence ID" value="NZ_FXTH01000006.1"/>
</dbReference>
<evidence type="ECO:0000256" key="6">
    <source>
        <dbReference type="ARBA" id="ARBA00022692"/>
    </source>
</evidence>
<evidence type="ECO:0000313" key="13">
    <source>
        <dbReference type="Proteomes" id="UP000317593"/>
    </source>
</evidence>
<evidence type="ECO:0000256" key="10">
    <source>
        <dbReference type="RuleBase" id="RU364125"/>
    </source>
</evidence>
<keyword evidence="7 10" id="KW-0283">Flagellar rotation</keyword>
<dbReference type="PANTHER" id="PTHR35091">
    <property type="entry name" value="FLAGELLAR PROTEIN FLIL"/>
    <property type="match status" value="1"/>
</dbReference>
<keyword evidence="12" id="KW-0969">Cilium</keyword>
<name>A0A521CIK3_9BACT</name>
<reference evidence="12 13" key="1">
    <citation type="submission" date="2017-05" db="EMBL/GenBank/DDBJ databases">
        <authorList>
            <person name="Varghese N."/>
            <person name="Submissions S."/>
        </authorList>
    </citation>
    <scope>NUCLEOTIDE SEQUENCE [LARGE SCALE GENOMIC DNA]</scope>
    <source>
        <strain evidence="12 13">DSM 21194</strain>
    </source>
</reference>
<evidence type="ECO:0000256" key="9">
    <source>
        <dbReference type="ARBA" id="ARBA00023136"/>
    </source>
</evidence>
<dbReference type="GO" id="GO:0009425">
    <property type="term" value="C:bacterial-type flagellum basal body"/>
    <property type="evidence" value="ECO:0007669"/>
    <property type="project" value="InterPro"/>
</dbReference>
<protein>
    <recommendedName>
        <fullName evidence="10">Flagellar protein FliL</fullName>
    </recommendedName>
</protein>
<dbReference type="PANTHER" id="PTHR35091:SF2">
    <property type="entry name" value="FLAGELLAR PROTEIN FLIL"/>
    <property type="match status" value="1"/>
</dbReference>
<keyword evidence="12" id="KW-0966">Cell projection</keyword>
<keyword evidence="12" id="KW-0282">Flagellum</keyword>
<evidence type="ECO:0000256" key="3">
    <source>
        <dbReference type="ARBA" id="ARBA00008281"/>
    </source>
</evidence>
<keyword evidence="8 10" id="KW-1133">Transmembrane helix</keyword>
<evidence type="ECO:0000313" key="12">
    <source>
        <dbReference type="EMBL" id="SMO59258.1"/>
    </source>
</evidence>
<dbReference type="Proteomes" id="UP000317593">
    <property type="component" value="Unassembled WGS sequence"/>
</dbReference>
<proteinExistence type="inferred from homology"/>
<organism evidence="12 13">
    <name type="scientific">Fodinibius sediminis</name>
    <dbReference type="NCBI Taxonomy" id="1214077"/>
    <lineage>
        <taxon>Bacteria</taxon>
        <taxon>Pseudomonadati</taxon>
        <taxon>Balneolota</taxon>
        <taxon>Balneolia</taxon>
        <taxon>Balneolales</taxon>
        <taxon>Balneolaceae</taxon>
        <taxon>Fodinibius</taxon>
    </lineage>
</organism>
<keyword evidence="5 10" id="KW-0145">Chemotaxis</keyword>
<gene>
    <name evidence="12" type="ORF">SAMN06265218_106103</name>
</gene>
<comment type="function">
    <text evidence="1 10">Controls the rotational direction of flagella during chemotaxis.</text>
</comment>
<dbReference type="InterPro" id="IPR005503">
    <property type="entry name" value="FliL"/>
</dbReference>
<keyword evidence="9 10" id="KW-0472">Membrane</keyword>
<keyword evidence="6 10" id="KW-0812">Transmembrane</keyword>
<evidence type="ECO:0000256" key="4">
    <source>
        <dbReference type="ARBA" id="ARBA00022475"/>
    </source>
</evidence>
<evidence type="ECO:0000256" key="2">
    <source>
        <dbReference type="ARBA" id="ARBA00004162"/>
    </source>
</evidence>
<dbReference type="OrthoDB" id="1524835at2"/>
<comment type="similarity">
    <text evidence="3 10">Belongs to the FliL family.</text>
</comment>
<dbReference type="GO" id="GO:0006935">
    <property type="term" value="P:chemotaxis"/>
    <property type="evidence" value="ECO:0007669"/>
    <property type="project" value="UniProtKB-KW"/>
</dbReference>
<comment type="subcellular location">
    <subcellularLocation>
        <location evidence="2">Cell membrane</location>
        <topology evidence="2">Single-pass membrane protein</topology>
    </subcellularLocation>
</comment>
<feature type="transmembrane region" description="Helical" evidence="10">
    <location>
        <begin position="32"/>
        <end position="50"/>
    </location>
</feature>
<keyword evidence="4 10" id="KW-1003">Cell membrane</keyword>